<protein>
    <submittedName>
        <fullName evidence="1">Uncharacterized protein</fullName>
    </submittedName>
</protein>
<sequence length="304" mass="35177">MTAKDLENYKAEALKIISAGAMADAVDKARRKKHHDMFISYQAGLAQREPPESYQSVELTPAEEYQAVKKVRDVVESKQITEDYFRKISEENKTYWKLDANDFYRYKVLQAKTMARNFKLDFWNKEIFISLGAYFSGNEDALKQSKDYKGNPLNPEKGIMLSGPVGCGKTLLFKIFKDNQHRSYRIYTTESMAATFAIEGFAALRDFSNGLHRGIVNMFGHDEFGVCFDDLGTEDDTAHYKNERNVMEKLLLERYHNLPYNCTHLSTNLKASELKDRYGARVADRMREMFNIIEFNPKTPSRRV</sequence>
<dbReference type="EMBL" id="VSSQ01000062">
    <property type="protein sequence ID" value="MPL71876.1"/>
    <property type="molecule type" value="Genomic_DNA"/>
</dbReference>
<gene>
    <name evidence="1" type="ORF">SDC9_17655</name>
</gene>
<dbReference type="Gene3D" id="3.40.50.300">
    <property type="entry name" value="P-loop containing nucleotide triphosphate hydrolases"/>
    <property type="match status" value="1"/>
</dbReference>
<proteinExistence type="predicted"/>
<comment type="caution">
    <text evidence="1">The sequence shown here is derived from an EMBL/GenBank/DDBJ whole genome shotgun (WGS) entry which is preliminary data.</text>
</comment>
<dbReference type="InterPro" id="IPR027417">
    <property type="entry name" value="P-loop_NTPase"/>
</dbReference>
<reference evidence="1" key="1">
    <citation type="submission" date="2019-08" db="EMBL/GenBank/DDBJ databases">
        <authorList>
            <person name="Kucharzyk K."/>
            <person name="Murdoch R.W."/>
            <person name="Higgins S."/>
            <person name="Loffler F."/>
        </authorList>
    </citation>
    <scope>NUCLEOTIDE SEQUENCE</scope>
</reference>
<name>A0A644TY05_9ZZZZ</name>
<dbReference type="AlphaFoldDB" id="A0A644TY05"/>
<accession>A0A644TY05</accession>
<organism evidence="1">
    <name type="scientific">bioreactor metagenome</name>
    <dbReference type="NCBI Taxonomy" id="1076179"/>
    <lineage>
        <taxon>unclassified sequences</taxon>
        <taxon>metagenomes</taxon>
        <taxon>ecological metagenomes</taxon>
    </lineage>
</organism>
<evidence type="ECO:0000313" key="1">
    <source>
        <dbReference type="EMBL" id="MPL71876.1"/>
    </source>
</evidence>
<dbReference type="SUPFAM" id="SSF52540">
    <property type="entry name" value="P-loop containing nucleoside triphosphate hydrolases"/>
    <property type="match status" value="1"/>
</dbReference>